<feature type="chain" id="PRO_5047014957" evidence="2">
    <location>
        <begin position="21"/>
        <end position="393"/>
    </location>
</feature>
<dbReference type="RefSeq" id="WP_204944484.1">
    <property type="nucleotide sequence ID" value="NZ_JAFBBP010000001.1"/>
</dbReference>
<evidence type="ECO:0000313" key="4">
    <source>
        <dbReference type="Proteomes" id="UP000764837"/>
    </source>
</evidence>
<evidence type="ECO:0000256" key="1">
    <source>
        <dbReference type="SAM" id="MobiDB-lite"/>
    </source>
</evidence>
<comment type="caution">
    <text evidence="3">The sequence shown here is derived from an EMBL/GenBank/DDBJ whole genome shotgun (WGS) entry which is preliminary data.</text>
</comment>
<organism evidence="3 4">
    <name type="scientific">Micromonospora luteifusca</name>
    <dbReference type="NCBI Taxonomy" id="709860"/>
    <lineage>
        <taxon>Bacteria</taxon>
        <taxon>Bacillati</taxon>
        <taxon>Actinomycetota</taxon>
        <taxon>Actinomycetes</taxon>
        <taxon>Micromonosporales</taxon>
        <taxon>Micromonosporaceae</taxon>
        <taxon>Micromonospora</taxon>
    </lineage>
</organism>
<dbReference type="EMBL" id="JAFBBP010000001">
    <property type="protein sequence ID" value="MBM7493809.1"/>
    <property type="molecule type" value="Genomic_DNA"/>
</dbReference>
<feature type="region of interest" description="Disordered" evidence="1">
    <location>
        <begin position="18"/>
        <end position="38"/>
    </location>
</feature>
<evidence type="ECO:0000313" key="3">
    <source>
        <dbReference type="EMBL" id="MBM7493809.1"/>
    </source>
</evidence>
<keyword evidence="2" id="KW-0732">Signal</keyword>
<gene>
    <name evidence="3" type="ORF">JOD64_005031</name>
</gene>
<protein>
    <submittedName>
        <fullName evidence="3">Uncharacterized protein</fullName>
    </submittedName>
</protein>
<dbReference type="Proteomes" id="UP000764837">
    <property type="component" value="Unassembled WGS sequence"/>
</dbReference>
<accession>A0ABS2M0Y8</accession>
<proteinExistence type="predicted"/>
<sequence length="393" mass="40588">MMAVALAVLCAAACSSTPKAQKQGSGPPTGNRGNDGYALADTPFTRKGAVITATCSIGARAAAVSVQAWDPDGWQPLDERIFGIPASAAFSNYHGVEAVNSPLVDLCRQSTDRESPYRLDDLEHLAPRARALFDLGFTRMAVVFRGPDGKATHAGSVASGDPQGDAAAPSGATSDDEQNAAMAPDGRSVWFTYTNPAGEQRIGSRAVEGDQGLSDEGPAAGHELPLTVSGKPPRAIQADMVRVSPNGRRFTGFAPKVFGRIFDAADSSIALTGKSAGNATLVRDCVAIVGWISDAQVLCRTPSGSFQVADAHSGDPVGAAIEVVGANDGTVAEGMLVSADGKHFIVAVHIPNDPYGEPGQLPDLRVVPTSPGGESIPIANDSLSVDTVFLAWR</sequence>
<evidence type="ECO:0000256" key="2">
    <source>
        <dbReference type="SAM" id="SignalP"/>
    </source>
</evidence>
<reference evidence="3 4" key="1">
    <citation type="submission" date="2021-01" db="EMBL/GenBank/DDBJ databases">
        <title>Sequencing the genomes of 1000 actinobacteria strains.</title>
        <authorList>
            <person name="Klenk H.-P."/>
        </authorList>
    </citation>
    <scope>NUCLEOTIDE SEQUENCE [LARGE SCALE GENOMIC DNA]</scope>
    <source>
        <strain evidence="3 4">DSM 100204</strain>
    </source>
</reference>
<feature type="region of interest" description="Disordered" evidence="1">
    <location>
        <begin position="150"/>
        <end position="185"/>
    </location>
</feature>
<feature type="compositionally biased region" description="Polar residues" evidence="1">
    <location>
        <begin position="18"/>
        <end position="32"/>
    </location>
</feature>
<name>A0ABS2M0Y8_9ACTN</name>
<feature type="region of interest" description="Disordered" evidence="1">
    <location>
        <begin position="207"/>
        <end position="230"/>
    </location>
</feature>
<keyword evidence="4" id="KW-1185">Reference proteome</keyword>
<feature type="signal peptide" evidence="2">
    <location>
        <begin position="1"/>
        <end position="20"/>
    </location>
</feature>